<reference evidence="2 3" key="1">
    <citation type="submission" date="2020-10" db="EMBL/GenBank/DDBJ databases">
        <title>Plant Genome Project.</title>
        <authorList>
            <person name="Zhang R.-G."/>
        </authorList>
    </citation>
    <scope>NUCLEOTIDE SEQUENCE [LARGE SCALE GENOMIC DNA]</scope>
    <source>
        <strain evidence="2">FAFU-HL-1</strain>
        <tissue evidence="2">Leaf</tissue>
    </source>
</reference>
<dbReference type="PANTHER" id="PTHR47125">
    <property type="entry name" value="ADENINE NUCLEOTIDE ALPHA HYDROLASES-LIKE SUPERFAMILY PROTEIN"/>
    <property type="match status" value="1"/>
</dbReference>
<dbReference type="Proteomes" id="UP000657918">
    <property type="component" value="Unassembled WGS sequence"/>
</dbReference>
<dbReference type="OrthoDB" id="672525at2759"/>
<name>A0A835N6K7_9ROSI</name>
<feature type="region of interest" description="Disordered" evidence="1">
    <location>
        <begin position="56"/>
        <end position="79"/>
    </location>
</feature>
<dbReference type="EMBL" id="JADGMS010000002">
    <property type="protein sequence ID" value="KAF9687218.1"/>
    <property type="molecule type" value="Genomic_DNA"/>
</dbReference>
<comment type="caution">
    <text evidence="2">The sequence shown here is derived from an EMBL/GenBank/DDBJ whole genome shotgun (WGS) entry which is preliminary data.</text>
</comment>
<sequence length="79" mass="8818">MVLNQVKKLEVTALVLGQRRASTLLSCLCATNIEDFAEQFINNAECWAIIGVRKQTESRSRTSSPLKGRKISGSWHDIV</sequence>
<evidence type="ECO:0000313" key="2">
    <source>
        <dbReference type="EMBL" id="KAF9687218.1"/>
    </source>
</evidence>
<dbReference type="AlphaFoldDB" id="A0A835N6K7"/>
<dbReference type="PANTHER" id="PTHR47125:SF4">
    <property type="entry name" value="USPA DOMAIN-CONTAINING PROTEIN"/>
    <property type="match status" value="1"/>
</dbReference>
<gene>
    <name evidence="2" type="ORF">SADUNF_Sadunf02G0070800</name>
</gene>
<keyword evidence="3" id="KW-1185">Reference proteome</keyword>
<proteinExistence type="predicted"/>
<protein>
    <submittedName>
        <fullName evidence="2">Uncharacterized protein</fullName>
    </submittedName>
</protein>
<evidence type="ECO:0000256" key="1">
    <source>
        <dbReference type="SAM" id="MobiDB-lite"/>
    </source>
</evidence>
<organism evidence="2 3">
    <name type="scientific">Salix dunnii</name>
    <dbReference type="NCBI Taxonomy" id="1413687"/>
    <lineage>
        <taxon>Eukaryota</taxon>
        <taxon>Viridiplantae</taxon>
        <taxon>Streptophyta</taxon>
        <taxon>Embryophyta</taxon>
        <taxon>Tracheophyta</taxon>
        <taxon>Spermatophyta</taxon>
        <taxon>Magnoliopsida</taxon>
        <taxon>eudicotyledons</taxon>
        <taxon>Gunneridae</taxon>
        <taxon>Pentapetalae</taxon>
        <taxon>rosids</taxon>
        <taxon>fabids</taxon>
        <taxon>Malpighiales</taxon>
        <taxon>Salicaceae</taxon>
        <taxon>Saliceae</taxon>
        <taxon>Salix</taxon>
    </lineage>
</organism>
<accession>A0A835N6K7</accession>
<evidence type="ECO:0000313" key="3">
    <source>
        <dbReference type="Proteomes" id="UP000657918"/>
    </source>
</evidence>